<sequence length="288" mass="32259">MNVIDYILRISIISVPEQIFLVLMFVRFLKAYNLFNNKGGLFLWAILVPSLISNTLRLFPSMDSSIIIILGVIINTVIISLMAKVSWKNGVMSVLFGTVLFASSELLCVNIIIYSSRLTLASINSNILMAALATIPERIVQYFFAYMAYVKWRGHEIKTTQGVITVDVFDVIWSCTKNKVLTVSILSFNTIFVIIAGKFIMFDKILAGTPPVYALLVCIALFTIPFLTALLLYEISRRIYCNNIIYLSHFSDDIKNHAESLLSKAIAEGASDGLVDDIKKIIQKADFT</sequence>
<feature type="transmembrane region" description="Helical" evidence="1">
    <location>
        <begin position="65"/>
        <end position="83"/>
    </location>
</feature>
<keyword evidence="1" id="KW-0812">Transmembrane</keyword>
<keyword evidence="3" id="KW-1185">Reference proteome</keyword>
<dbReference type="Proteomes" id="UP000253034">
    <property type="component" value="Unassembled WGS sequence"/>
</dbReference>
<evidence type="ECO:0000313" key="2">
    <source>
        <dbReference type="EMBL" id="RCX20924.1"/>
    </source>
</evidence>
<accession>A0A369BML3</accession>
<evidence type="ECO:0000256" key="1">
    <source>
        <dbReference type="SAM" id="Phobius"/>
    </source>
</evidence>
<proteinExistence type="predicted"/>
<feature type="transmembrane region" description="Helical" evidence="1">
    <location>
        <begin position="212"/>
        <end position="233"/>
    </location>
</feature>
<dbReference type="AlphaFoldDB" id="A0A369BML3"/>
<gene>
    <name evidence="2" type="ORF">DFR58_101126</name>
</gene>
<organism evidence="2 3">
    <name type="scientific">Anaerobacterium chartisolvens</name>
    <dbReference type="NCBI Taxonomy" id="1297424"/>
    <lineage>
        <taxon>Bacteria</taxon>
        <taxon>Bacillati</taxon>
        <taxon>Bacillota</taxon>
        <taxon>Clostridia</taxon>
        <taxon>Eubacteriales</taxon>
        <taxon>Oscillospiraceae</taxon>
        <taxon>Anaerobacterium</taxon>
    </lineage>
</organism>
<keyword evidence="1" id="KW-0472">Membrane</keyword>
<evidence type="ECO:0000313" key="3">
    <source>
        <dbReference type="Proteomes" id="UP000253034"/>
    </source>
</evidence>
<feature type="transmembrane region" description="Helical" evidence="1">
    <location>
        <begin position="95"/>
        <end position="115"/>
    </location>
</feature>
<feature type="transmembrane region" description="Helical" evidence="1">
    <location>
        <begin position="41"/>
        <end position="59"/>
    </location>
</feature>
<name>A0A369BML3_9FIRM</name>
<dbReference type="RefSeq" id="WP_114295874.1">
    <property type="nucleotide sequence ID" value="NZ_QPJT01000001.1"/>
</dbReference>
<comment type="caution">
    <text evidence="2">The sequence shown here is derived from an EMBL/GenBank/DDBJ whole genome shotgun (WGS) entry which is preliminary data.</text>
</comment>
<feature type="transmembrane region" description="Helical" evidence="1">
    <location>
        <begin position="6"/>
        <end position="29"/>
    </location>
</feature>
<reference evidence="2 3" key="1">
    <citation type="submission" date="2018-07" db="EMBL/GenBank/DDBJ databases">
        <title>Genomic Encyclopedia of Type Strains, Phase IV (KMG-IV): sequencing the most valuable type-strain genomes for metagenomic binning, comparative biology and taxonomic classification.</title>
        <authorList>
            <person name="Goeker M."/>
        </authorList>
    </citation>
    <scope>NUCLEOTIDE SEQUENCE [LARGE SCALE GENOMIC DNA]</scope>
    <source>
        <strain evidence="2 3">DSM 27016</strain>
    </source>
</reference>
<keyword evidence="1" id="KW-1133">Transmembrane helix</keyword>
<feature type="transmembrane region" description="Helical" evidence="1">
    <location>
        <begin position="180"/>
        <end position="200"/>
    </location>
</feature>
<dbReference type="EMBL" id="QPJT01000001">
    <property type="protein sequence ID" value="RCX20924.1"/>
    <property type="molecule type" value="Genomic_DNA"/>
</dbReference>
<protein>
    <submittedName>
        <fullName evidence="2">Uncharacterized protein</fullName>
    </submittedName>
</protein>